<protein>
    <submittedName>
        <fullName evidence="1">Uncharacterized protein</fullName>
    </submittedName>
</protein>
<keyword evidence="4" id="KW-1185">Reference proteome</keyword>
<evidence type="ECO:0000313" key="1">
    <source>
        <dbReference type="EMBL" id="CAF0739491.1"/>
    </source>
</evidence>
<sequence length="129" mass="14448">MVGMKGVSFSVPDQQKSNLWIIENTNDGQIYTIDLDSERCYKSTMPIKPLRCIPDSATYLHSFSYGCGNKQIPADTWLVKIDNVLNSATVSHDGLCVPLTGHSFLAQPRKKLFHRKKGTTSSITQKTRE</sequence>
<evidence type="ECO:0000313" key="3">
    <source>
        <dbReference type="EMBL" id="CAF3853697.1"/>
    </source>
</evidence>
<dbReference type="EMBL" id="CAJNOL010000011">
    <property type="protein sequence ID" value="CAF0739491.1"/>
    <property type="molecule type" value="Genomic_DNA"/>
</dbReference>
<dbReference type="EMBL" id="CAJOBD010002076">
    <property type="protein sequence ID" value="CAF3853697.1"/>
    <property type="molecule type" value="Genomic_DNA"/>
</dbReference>
<reference evidence="1" key="1">
    <citation type="submission" date="2021-02" db="EMBL/GenBank/DDBJ databases">
        <authorList>
            <person name="Nowell W R."/>
        </authorList>
    </citation>
    <scope>NUCLEOTIDE SEQUENCE</scope>
</reference>
<comment type="caution">
    <text evidence="1">The sequence shown here is derived from an EMBL/GenBank/DDBJ whole genome shotgun (WGS) entry which is preliminary data.</text>
</comment>
<organism evidence="1 4">
    <name type="scientific">Rotaria sordida</name>
    <dbReference type="NCBI Taxonomy" id="392033"/>
    <lineage>
        <taxon>Eukaryota</taxon>
        <taxon>Metazoa</taxon>
        <taxon>Spiralia</taxon>
        <taxon>Gnathifera</taxon>
        <taxon>Rotifera</taxon>
        <taxon>Eurotatoria</taxon>
        <taxon>Bdelloidea</taxon>
        <taxon>Philodinida</taxon>
        <taxon>Philodinidae</taxon>
        <taxon>Rotaria</taxon>
    </lineage>
</organism>
<dbReference type="Proteomes" id="UP000663870">
    <property type="component" value="Unassembled WGS sequence"/>
</dbReference>
<proteinExistence type="predicted"/>
<dbReference type="Proteomes" id="UP000663836">
    <property type="component" value="Unassembled WGS sequence"/>
</dbReference>
<evidence type="ECO:0000313" key="2">
    <source>
        <dbReference type="EMBL" id="CAF0759636.1"/>
    </source>
</evidence>
<dbReference type="AlphaFoldDB" id="A0A813NVK0"/>
<name>A0A813NVK0_9BILA</name>
<dbReference type="Proteomes" id="UP000663864">
    <property type="component" value="Unassembled WGS sequence"/>
</dbReference>
<dbReference type="EMBL" id="CAJNOT010000004">
    <property type="protein sequence ID" value="CAF0759636.1"/>
    <property type="molecule type" value="Genomic_DNA"/>
</dbReference>
<accession>A0A813NVK0</accession>
<gene>
    <name evidence="3" type="ORF">JBS370_LOCUS18390</name>
    <name evidence="1" type="ORF">JXQ802_LOCUS1035</name>
    <name evidence="2" type="ORF">ZHD862_LOCUS256</name>
</gene>
<evidence type="ECO:0000313" key="4">
    <source>
        <dbReference type="Proteomes" id="UP000663870"/>
    </source>
</evidence>